<dbReference type="KEGG" id="crq:GCK72_004146"/>
<reference evidence="1 2" key="1">
    <citation type="submission" date="2019-12" db="EMBL/GenBank/DDBJ databases">
        <title>Chromosome-level assembly of the Caenorhabditis remanei genome.</title>
        <authorList>
            <person name="Teterina A.A."/>
            <person name="Willis J.H."/>
            <person name="Phillips P.C."/>
        </authorList>
    </citation>
    <scope>NUCLEOTIDE SEQUENCE [LARGE SCALE GENOMIC DNA]</scope>
    <source>
        <strain evidence="1 2">PX506</strain>
        <tissue evidence="1">Whole organism</tissue>
    </source>
</reference>
<name>A0A6A5HAV4_CAERE</name>
<evidence type="ECO:0008006" key="3">
    <source>
        <dbReference type="Google" id="ProtNLM"/>
    </source>
</evidence>
<dbReference type="CTD" id="9813556"/>
<evidence type="ECO:0000313" key="2">
    <source>
        <dbReference type="Proteomes" id="UP000483820"/>
    </source>
</evidence>
<dbReference type="EMBL" id="WUAV01000002">
    <property type="protein sequence ID" value="KAF1764199.1"/>
    <property type="molecule type" value="Genomic_DNA"/>
</dbReference>
<dbReference type="InterPro" id="IPR021942">
    <property type="entry name" value="DUF3557"/>
</dbReference>
<dbReference type="PANTHER" id="PTHR31379">
    <property type="entry name" value="F-BOX C PROTEIN-RELATED-RELATED"/>
    <property type="match status" value="1"/>
</dbReference>
<dbReference type="AlphaFoldDB" id="A0A6A5HAV4"/>
<dbReference type="Pfam" id="PF12078">
    <property type="entry name" value="DUF3557"/>
    <property type="match status" value="1"/>
</dbReference>
<dbReference type="GeneID" id="9813556"/>
<dbReference type="PANTHER" id="PTHR31379:SF1">
    <property type="entry name" value="F-BOX C PROTEIN-RELATED"/>
    <property type="match status" value="1"/>
</dbReference>
<comment type="caution">
    <text evidence="1">The sequence shown here is derived from an EMBL/GenBank/DDBJ whole genome shotgun (WGS) entry which is preliminary data.</text>
</comment>
<sequence>MNRSPPLSYESLKSVLGQIDANTRFRLFSRIPSIRPTEKVVPLRIQTFSAHNNTFQIYDTKYEVAIYKKYPHGMTPPRVQEVNNAGGALSDLDQYGFEDDSGKNVLTPGDVDLRDVRLVTNGEPGFHQQDERIPDLEKKLKESRRKIEFVKGFGPIRLVLEMNPDHNGFPLRELVERFLDETVNATTERSPYFEKARKMAYDELNREIKNYIAKLQPFYSRRDGLPVPYESFIQLTVSSWRQEHIERVRYSKKLHETAKYLTTRLFGNRRHPVHIKLLNPCWNGIMRLPVGLRFKIEEIAQGMNIHLLQKSLAPLLDAPLMRLNTIVNNDEDFECSILKEARYLEVIESVPYDIRPPVVLNLQNLNFHKITRIENNWSVEDFLLVIKNWVESGKKVGSCYSFGTSEHVKNTILGKIAESYKDAEAGDAFISIPTRFNNQVKVSIGEGNILNRWVVKFEVLPIERASQ</sequence>
<gene>
    <name evidence="1" type="ORF">GCK72_004146</name>
</gene>
<dbReference type="Proteomes" id="UP000483820">
    <property type="component" value="Chromosome II"/>
</dbReference>
<dbReference type="RefSeq" id="XP_003101788.2">
    <property type="nucleotide sequence ID" value="XM_003101740.2"/>
</dbReference>
<protein>
    <recommendedName>
        <fullName evidence="3">F-box C protein</fullName>
    </recommendedName>
</protein>
<accession>A0A6A5HAV4</accession>
<evidence type="ECO:0000313" key="1">
    <source>
        <dbReference type="EMBL" id="KAF1764199.1"/>
    </source>
</evidence>
<proteinExistence type="predicted"/>
<organism evidence="1 2">
    <name type="scientific">Caenorhabditis remanei</name>
    <name type="common">Caenorhabditis vulgaris</name>
    <dbReference type="NCBI Taxonomy" id="31234"/>
    <lineage>
        <taxon>Eukaryota</taxon>
        <taxon>Metazoa</taxon>
        <taxon>Ecdysozoa</taxon>
        <taxon>Nematoda</taxon>
        <taxon>Chromadorea</taxon>
        <taxon>Rhabditida</taxon>
        <taxon>Rhabditina</taxon>
        <taxon>Rhabditomorpha</taxon>
        <taxon>Rhabditoidea</taxon>
        <taxon>Rhabditidae</taxon>
        <taxon>Peloderinae</taxon>
        <taxon>Caenorhabditis</taxon>
    </lineage>
</organism>